<accession>A0ABW3Y3Y5</accession>
<dbReference type="Gene3D" id="2.60.120.200">
    <property type="match status" value="1"/>
</dbReference>
<dbReference type="InterPro" id="IPR014895">
    <property type="entry name" value="Alginate_lyase_2"/>
</dbReference>
<gene>
    <name evidence="3" type="ORF">ACFQ39_12160</name>
</gene>
<keyword evidence="3" id="KW-0456">Lyase</keyword>
<evidence type="ECO:0000313" key="3">
    <source>
        <dbReference type="EMBL" id="MFD1316374.1"/>
    </source>
</evidence>
<dbReference type="Proteomes" id="UP001597201">
    <property type="component" value="Unassembled WGS sequence"/>
</dbReference>
<dbReference type="GO" id="GO:0016829">
    <property type="term" value="F:lyase activity"/>
    <property type="evidence" value="ECO:0007669"/>
    <property type="project" value="UniProtKB-KW"/>
</dbReference>
<protein>
    <submittedName>
        <fullName evidence="3">Polysaccharide lyase family 7 protein</fullName>
    </submittedName>
</protein>
<reference evidence="4" key="1">
    <citation type="journal article" date="2019" name="Int. J. Syst. Evol. Microbiol.">
        <title>The Global Catalogue of Microorganisms (GCM) 10K type strain sequencing project: providing services to taxonomists for standard genome sequencing and annotation.</title>
        <authorList>
            <consortium name="The Broad Institute Genomics Platform"/>
            <consortium name="The Broad Institute Genome Sequencing Center for Infectious Disease"/>
            <person name="Wu L."/>
            <person name="Ma J."/>
        </authorList>
    </citation>
    <scope>NUCLEOTIDE SEQUENCE [LARGE SCALE GENOMIC DNA]</scope>
    <source>
        <strain evidence="4">CCUG 61485</strain>
    </source>
</reference>
<evidence type="ECO:0000259" key="2">
    <source>
        <dbReference type="Pfam" id="PF08787"/>
    </source>
</evidence>
<dbReference type="RefSeq" id="WP_377179287.1">
    <property type="nucleotide sequence ID" value="NZ_JBHTMY010000003.1"/>
</dbReference>
<dbReference type="Pfam" id="PF08787">
    <property type="entry name" value="Alginate_lyase2"/>
    <property type="match status" value="1"/>
</dbReference>
<proteinExistence type="predicted"/>
<feature type="signal peptide" evidence="1">
    <location>
        <begin position="1"/>
        <end position="21"/>
    </location>
</feature>
<feature type="domain" description="Alginate lyase 2" evidence="2">
    <location>
        <begin position="61"/>
        <end position="227"/>
    </location>
</feature>
<organism evidence="3 4">
    <name type="scientific">Namhaeicola litoreus</name>
    <dbReference type="NCBI Taxonomy" id="1052145"/>
    <lineage>
        <taxon>Bacteria</taxon>
        <taxon>Pseudomonadati</taxon>
        <taxon>Bacteroidota</taxon>
        <taxon>Flavobacteriia</taxon>
        <taxon>Flavobacteriales</taxon>
        <taxon>Flavobacteriaceae</taxon>
        <taxon>Namhaeicola</taxon>
    </lineage>
</organism>
<evidence type="ECO:0000256" key="1">
    <source>
        <dbReference type="SAM" id="SignalP"/>
    </source>
</evidence>
<keyword evidence="1" id="KW-0732">Signal</keyword>
<sequence>MYKTILAILFFSLIIPLKSCSDSGELESEIVEPSETISLTPPTGIPDPFNLFTVVDADVERKDFNKVKKWYEESHGKQVFKLFEGDEFNGERKHARTEAGQGLKFRAGTTWHNFEATMKLSNKLDITYTIAQLFAGCCGPQLRIEVKTNGRIHAGSRSNGNVLISSDEDWADGQKKFKVKIRTNGEDFEVYFNEALKFTGTTEESINNNVDALYHFRWGVYSNEKMKQNLSNTVTEISRN</sequence>
<keyword evidence="4" id="KW-1185">Reference proteome</keyword>
<dbReference type="EMBL" id="JBHTMY010000003">
    <property type="protein sequence ID" value="MFD1316374.1"/>
    <property type="molecule type" value="Genomic_DNA"/>
</dbReference>
<feature type="chain" id="PRO_5046519008" evidence="1">
    <location>
        <begin position="22"/>
        <end position="240"/>
    </location>
</feature>
<name>A0ABW3Y3Y5_9FLAO</name>
<evidence type="ECO:0000313" key="4">
    <source>
        <dbReference type="Proteomes" id="UP001597201"/>
    </source>
</evidence>
<comment type="caution">
    <text evidence="3">The sequence shown here is derived from an EMBL/GenBank/DDBJ whole genome shotgun (WGS) entry which is preliminary data.</text>
</comment>